<keyword evidence="2 7" id="KW-0067">ATP-binding</keyword>
<reference evidence="7 8" key="1">
    <citation type="submission" date="2021-03" db="EMBL/GenBank/DDBJ databases">
        <title>Genomic and phenotypic characterization of Chloracidobacterium isolates provides evidence for multiple species.</title>
        <authorList>
            <person name="Saini M.K."/>
            <person name="Costas A.M.G."/>
            <person name="Tank M."/>
            <person name="Bryant D.A."/>
        </authorList>
    </citation>
    <scope>NUCLEOTIDE SEQUENCE [LARGE SCALE GENOMIC DNA]</scope>
    <source>
        <strain evidence="7 8">BV2-C</strain>
    </source>
</reference>
<keyword evidence="3" id="KW-0143">Chaperone</keyword>
<dbReference type="InterPro" id="IPR050130">
    <property type="entry name" value="ClpA_ClpB"/>
</dbReference>
<dbReference type="Pfam" id="PF10431">
    <property type="entry name" value="ClpB_D2-small"/>
    <property type="match status" value="1"/>
</dbReference>
<dbReference type="PANTHER" id="PTHR11638">
    <property type="entry name" value="ATP-DEPENDENT CLP PROTEASE"/>
    <property type="match status" value="1"/>
</dbReference>
<protein>
    <submittedName>
        <fullName evidence="7">ATP-dependent Clp protease ATP-binding subunit</fullName>
    </submittedName>
</protein>
<dbReference type="CDD" id="cd19499">
    <property type="entry name" value="RecA-like_ClpB_Hsp104-like"/>
    <property type="match status" value="1"/>
</dbReference>
<name>A0ABX8BA89_9BACT</name>
<accession>A0ABX8BA89</accession>
<proteinExistence type="predicted"/>
<feature type="region of interest" description="Disordered" evidence="4">
    <location>
        <begin position="363"/>
        <end position="396"/>
    </location>
</feature>
<feature type="domain" description="Clp ATPase C-terminal" evidence="6">
    <location>
        <begin position="254"/>
        <end position="348"/>
    </location>
</feature>
<dbReference type="GO" id="GO:0005524">
    <property type="term" value="F:ATP binding"/>
    <property type="evidence" value="ECO:0007669"/>
    <property type="project" value="UniProtKB-KW"/>
</dbReference>
<keyword evidence="7" id="KW-0645">Protease</keyword>
<evidence type="ECO:0000256" key="3">
    <source>
        <dbReference type="ARBA" id="ARBA00023186"/>
    </source>
</evidence>
<evidence type="ECO:0000256" key="1">
    <source>
        <dbReference type="ARBA" id="ARBA00022741"/>
    </source>
</evidence>
<dbReference type="SMART" id="SM01086">
    <property type="entry name" value="ClpB_D2-small"/>
    <property type="match status" value="1"/>
</dbReference>
<dbReference type="InterPro" id="IPR027417">
    <property type="entry name" value="P-loop_NTPase"/>
</dbReference>
<gene>
    <name evidence="7" type="ORF">J8C06_05025</name>
</gene>
<keyword evidence="7" id="KW-0378">Hydrolase</keyword>
<dbReference type="InterPro" id="IPR003959">
    <property type="entry name" value="ATPase_AAA_core"/>
</dbReference>
<dbReference type="Proteomes" id="UP000676506">
    <property type="component" value="Chromosome 1"/>
</dbReference>
<dbReference type="PRINTS" id="PR00300">
    <property type="entry name" value="CLPPROTEASEA"/>
</dbReference>
<dbReference type="EMBL" id="CP072648">
    <property type="protein sequence ID" value="QUW03798.1"/>
    <property type="molecule type" value="Genomic_DNA"/>
</dbReference>
<dbReference type="Gene3D" id="3.40.50.300">
    <property type="entry name" value="P-loop containing nucleotide triphosphate hydrolases"/>
    <property type="match status" value="1"/>
</dbReference>
<dbReference type="InterPro" id="IPR003593">
    <property type="entry name" value="AAA+_ATPase"/>
</dbReference>
<evidence type="ECO:0000313" key="7">
    <source>
        <dbReference type="EMBL" id="QUW03798.1"/>
    </source>
</evidence>
<dbReference type="InterPro" id="IPR019489">
    <property type="entry name" value="Clp_ATPase_C"/>
</dbReference>
<keyword evidence="8" id="KW-1185">Reference proteome</keyword>
<dbReference type="Pfam" id="PF07724">
    <property type="entry name" value="AAA_2"/>
    <property type="match status" value="1"/>
</dbReference>
<keyword evidence="1" id="KW-0547">Nucleotide-binding</keyword>
<dbReference type="InterPro" id="IPR001270">
    <property type="entry name" value="ClpA/B"/>
</dbReference>
<dbReference type="PANTHER" id="PTHR11638:SF18">
    <property type="entry name" value="HEAT SHOCK PROTEIN 104"/>
    <property type="match status" value="1"/>
</dbReference>
<organism evidence="7 8">
    <name type="scientific">Chloracidobacterium validum</name>
    <dbReference type="NCBI Taxonomy" id="2821543"/>
    <lineage>
        <taxon>Bacteria</taxon>
        <taxon>Pseudomonadati</taxon>
        <taxon>Acidobacteriota</taxon>
        <taxon>Terriglobia</taxon>
        <taxon>Terriglobales</taxon>
        <taxon>Acidobacteriaceae</taxon>
        <taxon>Chloracidobacterium</taxon>
    </lineage>
</organism>
<dbReference type="Gene3D" id="1.10.8.60">
    <property type="match status" value="1"/>
</dbReference>
<evidence type="ECO:0000256" key="2">
    <source>
        <dbReference type="ARBA" id="ARBA00022840"/>
    </source>
</evidence>
<dbReference type="SMART" id="SM00382">
    <property type="entry name" value="AAA"/>
    <property type="match status" value="1"/>
</dbReference>
<evidence type="ECO:0000259" key="6">
    <source>
        <dbReference type="SMART" id="SM01086"/>
    </source>
</evidence>
<dbReference type="GO" id="GO:0006508">
    <property type="term" value="P:proteolysis"/>
    <property type="evidence" value="ECO:0007669"/>
    <property type="project" value="UniProtKB-KW"/>
</dbReference>
<feature type="region of interest" description="Disordered" evidence="4">
    <location>
        <begin position="1"/>
        <end position="22"/>
    </location>
</feature>
<dbReference type="RefSeq" id="WP_211429688.1">
    <property type="nucleotide sequence ID" value="NZ_CP072648.1"/>
</dbReference>
<evidence type="ECO:0000256" key="4">
    <source>
        <dbReference type="SAM" id="MobiDB-lite"/>
    </source>
</evidence>
<dbReference type="GO" id="GO:0008233">
    <property type="term" value="F:peptidase activity"/>
    <property type="evidence" value="ECO:0007669"/>
    <property type="project" value="UniProtKB-KW"/>
</dbReference>
<feature type="domain" description="AAA+ ATPase" evidence="5">
    <location>
        <begin position="64"/>
        <end position="213"/>
    </location>
</feature>
<evidence type="ECO:0000313" key="8">
    <source>
        <dbReference type="Proteomes" id="UP000676506"/>
    </source>
</evidence>
<sequence>MTTAAAPGEAAPQRISLNPDLKSPRARDFEEKLMARVVGQERAVRRIANLYQIYLAGLAHPGRPLGTMLFLGPTGSGKTRVVEAAAEALFGDPYAVVKIDCAEFQHSHEVAKLIGSPPGYLGHRETPPLLTQENLDKHHTEQDKLTFVLFDEIEKASDALWQLLLGILDKATLTLGDNRRVDFSKCMIVMTSNLGAKEMSELITGSIGFAPSRPETQRDDLDQKIYRTATEAARRKFSPEFMNRIDKVVVFRSLKDHHLEQILELELSAVQERITQTAAEKFVIRCSPETKRFLLDEGIDLKYGARHLKRAIERFLVNPIASLVATKQVSTGDLLLVDYDPEAKKLLFSKEHHGALVLSAGTEATRAMPESESPESRSVALSIHRPQTSARTVSEN</sequence>
<dbReference type="SUPFAM" id="SSF52540">
    <property type="entry name" value="P-loop containing nucleoside triphosphate hydrolases"/>
    <property type="match status" value="1"/>
</dbReference>
<evidence type="ECO:0000259" key="5">
    <source>
        <dbReference type="SMART" id="SM00382"/>
    </source>
</evidence>
<feature type="compositionally biased region" description="Polar residues" evidence="4">
    <location>
        <begin position="385"/>
        <end position="396"/>
    </location>
</feature>